<reference evidence="1" key="1">
    <citation type="submission" date="2021-02" db="EMBL/GenBank/DDBJ databases">
        <title>Fulvivirga sp. S481 isolated from sea water.</title>
        <authorList>
            <person name="Bae S.S."/>
            <person name="Baek K."/>
        </authorList>
    </citation>
    <scope>NUCLEOTIDE SEQUENCE</scope>
    <source>
        <strain evidence="1">S481</strain>
    </source>
</reference>
<evidence type="ECO:0000313" key="1">
    <source>
        <dbReference type="EMBL" id="QSE97639.1"/>
    </source>
</evidence>
<protein>
    <submittedName>
        <fullName evidence="1">Uncharacterized protein</fullName>
    </submittedName>
</protein>
<evidence type="ECO:0000313" key="2">
    <source>
        <dbReference type="Proteomes" id="UP000662783"/>
    </source>
</evidence>
<dbReference type="RefSeq" id="WP_205722148.1">
    <property type="nucleotide sequence ID" value="NZ_CP070608.1"/>
</dbReference>
<organism evidence="1 2">
    <name type="scientific">Fulvivirga lutea</name>
    <dbReference type="NCBI Taxonomy" id="2810512"/>
    <lineage>
        <taxon>Bacteria</taxon>
        <taxon>Pseudomonadati</taxon>
        <taxon>Bacteroidota</taxon>
        <taxon>Cytophagia</taxon>
        <taxon>Cytophagales</taxon>
        <taxon>Fulvivirgaceae</taxon>
        <taxon>Fulvivirga</taxon>
    </lineage>
</organism>
<keyword evidence="2" id="KW-1185">Reference proteome</keyword>
<accession>A0A974WGV7</accession>
<dbReference type="EMBL" id="CP070608">
    <property type="protein sequence ID" value="QSE97639.1"/>
    <property type="molecule type" value="Genomic_DNA"/>
</dbReference>
<dbReference type="KEGG" id="fuv:JR347_00705"/>
<proteinExistence type="predicted"/>
<dbReference type="AlphaFoldDB" id="A0A974WGV7"/>
<sequence>METVETTFVLTYSDEQYERAREYVEDMKKHPRRVFWVGKKGKSDEELIISHIAHRILSGFYNNYDPSIARTQIRDMKNQKAS</sequence>
<name>A0A974WGV7_9BACT</name>
<dbReference type="Proteomes" id="UP000662783">
    <property type="component" value="Chromosome"/>
</dbReference>
<gene>
    <name evidence="1" type="ORF">JR347_00705</name>
</gene>